<evidence type="ECO:0000313" key="1">
    <source>
        <dbReference type="EMBL" id="TMS19750.1"/>
    </source>
</evidence>
<accession>A0ACD3RK63</accession>
<sequence length="361" mass="40131">MPFGGGNKCGCCQKTVYFAEEVQCEGKSWHKSCFLCMVCKKNLDSTTVAVHVDEIYCKSCYGKKYGPKGYGFGGGAGTLSMDTGEGLGIKPEVQGPHRPTNNPNASKFAQKAGGSDVCPRCGKTVYAAEKVIGGGNAGGKIIQTTKTSNNLPGADIKIIIRVQKVSELIKNKTKKQFFSQRKSKISASRKLMLKSLMVARAKEELEQEMEEKEEEKKRYLEEKSPPIQTSGMSLAELKALCEELHTKIDMVDEERYDIEAKVLHNTREIKDLNIKVLDLRGKFKRPNLRRVRVSADAILRSLLGSKHKVSLDLRANLKSVKKEDTEKEKTVEVSDWRKNVEAMSGMEGRKKMFDAAKGPNQ</sequence>
<keyword evidence="2" id="KW-1185">Reference proteome</keyword>
<gene>
    <name evidence="1" type="ORF">E3U43_004071</name>
</gene>
<comment type="caution">
    <text evidence="1">The sequence shown here is derived from an EMBL/GenBank/DDBJ whole genome shotgun (WGS) entry which is preliminary data.</text>
</comment>
<proteinExistence type="predicted"/>
<organism evidence="1 2">
    <name type="scientific">Larimichthys crocea</name>
    <name type="common">Large yellow croaker</name>
    <name type="synonym">Pseudosciaena crocea</name>
    <dbReference type="NCBI Taxonomy" id="215358"/>
    <lineage>
        <taxon>Eukaryota</taxon>
        <taxon>Metazoa</taxon>
        <taxon>Chordata</taxon>
        <taxon>Craniata</taxon>
        <taxon>Vertebrata</taxon>
        <taxon>Euteleostomi</taxon>
        <taxon>Actinopterygii</taxon>
        <taxon>Neopterygii</taxon>
        <taxon>Teleostei</taxon>
        <taxon>Neoteleostei</taxon>
        <taxon>Acanthomorphata</taxon>
        <taxon>Eupercaria</taxon>
        <taxon>Sciaenidae</taxon>
        <taxon>Larimichthys</taxon>
    </lineage>
</organism>
<evidence type="ECO:0000313" key="2">
    <source>
        <dbReference type="Proteomes" id="UP000793456"/>
    </source>
</evidence>
<dbReference type="Proteomes" id="UP000793456">
    <property type="component" value="Chromosome V"/>
</dbReference>
<reference evidence="1" key="1">
    <citation type="submission" date="2018-11" db="EMBL/GenBank/DDBJ databases">
        <title>The sequence and de novo assembly of Larimichthys crocea genome using PacBio and Hi-C technologies.</title>
        <authorList>
            <person name="Xu P."/>
            <person name="Chen B."/>
            <person name="Zhou Z."/>
            <person name="Ke Q."/>
            <person name="Wu Y."/>
            <person name="Bai H."/>
            <person name="Pu F."/>
        </authorList>
    </citation>
    <scope>NUCLEOTIDE SEQUENCE</scope>
    <source>
        <tissue evidence="1">Muscle</tissue>
    </source>
</reference>
<name>A0ACD3RK63_LARCR</name>
<dbReference type="EMBL" id="CM011678">
    <property type="protein sequence ID" value="TMS19750.1"/>
    <property type="molecule type" value="Genomic_DNA"/>
</dbReference>
<protein>
    <submittedName>
        <fullName evidence="1">Uncharacterized protein</fullName>
    </submittedName>
</protein>